<dbReference type="CDD" id="cd00383">
    <property type="entry name" value="trans_reg_C"/>
    <property type="match status" value="1"/>
</dbReference>
<evidence type="ECO:0000313" key="4">
    <source>
        <dbReference type="EMBL" id="VAW34888.1"/>
    </source>
</evidence>
<sequence>MSQERDIYFRTANMLINSNTGEVSSKKQKLRLSPVNSRVLNVLLQEAKKAVSRQQLFDGVWPNQVVSDDALTRSISDLRSQLKSVTTTEPLIETIPKVGYRWLPVVELNTESPNTSEPVKTTLWLKHFKPMLMALAVLTILLWGLLGVLYLGSKSTSMPLIILPTEHIQPPNSASPKADVSAWLKQAVMEQDNMQYLSGYALQSHAGSPFPYYSHEFGVRWFIESQISQKTDQRSLTLNLIDAKTALVIYSQQHSFKQVDELKAHCNEFVAFVSQL</sequence>
<dbReference type="EMBL" id="UOEW01000088">
    <property type="protein sequence ID" value="VAW34888.1"/>
    <property type="molecule type" value="Genomic_DNA"/>
</dbReference>
<keyword evidence="2" id="KW-1133">Transmembrane helix</keyword>
<keyword evidence="2" id="KW-0472">Membrane</keyword>
<dbReference type="InterPro" id="IPR001867">
    <property type="entry name" value="OmpR/PhoB-type_DNA-bd"/>
</dbReference>
<dbReference type="GO" id="GO:0006355">
    <property type="term" value="P:regulation of DNA-templated transcription"/>
    <property type="evidence" value="ECO:0007669"/>
    <property type="project" value="InterPro"/>
</dbReference>
<protein>
    <recommendedName>
        <fullName evidence="3">OmpR/PhoB-type domain-containing protein</fullName>
    </recommendedName>
</protein>
<name>A0A3B0UV04_9ZZZZ</name>
<keyword evidence="2" id="KW-0812">Transmembrane</keyword>
<feature type="domain" description="OmpR/PhoB-type" evidence="3">
    <location>
        <begin position="6"/>
        <end position="104"/>
    </location>
</feature>
<organism evidence="4">
    <name type="scientific">hydrothermal vent metagenome</name>
    <dbReference type="NCBI Taxonomy" id="652676"/>
    <lineage>
        <taxon>unclassified sequences</taxon>
        <taxon>metagenomes</taxon>
        <taxon>ecological metagenomes</taxon>
    </lineage>
</organism>
<dbReference type="AlphaFoldDB" id="A0A3B0UV04"/>
<accession>A0A3B0UV04</accession>
<reference evidence="4" key="1">
    <citation type="submission" date="2018-06" db="EMBL/GenBank/DDBJ databases">
        <authorList>
            <person name="Zhirakovskaya E."/>
        </authorList>
    </citation>
    <scope>NUCLEOTIDE SEQUENCE</scope>
</reference>
<dbReference type="Gene3D" id="1.10.10.10">
    <property type="entry name" value="Winged helix-like DNA-binding domain superfamily/Winged helix DNA-binding domain"/>
    <property type="match status" value="1"/>
</dbReference>
<dbReference type="GO" id="GO:0000160">
    <property type="term" value="P:phosphorelay signal transduction system"/>
    <property type="evidence" value="ECO:0007669"/>
    <property type="project" value="InterPro"/>
</dbReference>
<evidence type="ECO:0000256" key="1">
    <source>
        <dbReference type="ARBA" id="ARBA00023125"/>
    </source>
</evidence>
<gene>
    <name evidence="4" type="ORF">MNBD_GAMMA01-45</name>
</gene>
<dbReference type="SMART" id="SM00862">
    <property type="entry name" value="Trans_reg_C"/>
    <property type="match status" value="1"/>
</dbReference>
<dbReference type="Pfam" id="PF00486">
    <property type="entry name" value="Trans_reg_C"/>
    <property type="match status" value="1"/>
</dbReference>
<evidence type="ECO:0000259" key="3">
    <source>
        <dbReference type="PROSITE" id="PS51755"/>
    </source>
</evidence>
<dbReference type="GO" id="GO:0003677">
    <property type="term" value="F:DNA binding"/>
    <property type="evidence" value="ECO:0007669"/>
    <property type="project" value="UniProtKB-KW"/>
</dbReference>
<dbReference type="InterPro" id="IPR016032">
    <property type="entry name" value="Sig_transdc_resp-reg_C-effctor"/>
</dbReference>
<dbReference type="SUPFAM" id="SSF46894">
    <property type="entry name" value="C-terminal effector domain of the bipartite response regulators"/>
    <property type="match status" value="1"/>
</dbReference>
<proteinExistence type="predicted"/>
<dbReference type="InterPro" id="IPR036388">
    <property type="entry name" value="WH-like_DNA-bd_sf"/>
</dbReference>
<evidence type="ECO:0000256" key="2">
    <source>
        <dbReference type="SAM" id="Phobius"/>
    </source>
</evidence>
<keyword evidence="1" id="KW-0238">DNA-binding</keyword>
<dbReference type="PROSITE" id="PS51755">
    <property type="entry name" value="OMPR_PHOB"/>
    <property type="match status" value="1"/>
</dbReference>
<feature type="transmembrane region" description="Helical" evidence="2">
    <location>
        <begin position="132"/>
        <end position="152"/>
    </location>
</feature>